<name>A0ABX2H4W0_9FIRM</name>
<accession>A0ABX2H4W0</accession>
<evidence type="ECO:0000313" key="1">
    <source>
        <dbReference type="EMBL" id="NSG84278.1"/>
    </source>
</evidence>
<dbReference type="RefSeq" id="WP_173769267.1">
    <property type="nucleotide sequence ID" value="NZ_JAAITS010000004.1"/>
</dbReference>
<dbReference type="EMBL" id="JAAITS010000004">
    <property type="protein sequence ID" value="NSG84278.1"/>
    <property type="molecule type" value="Genomic_DNA"/>
</dbReference>
<keyword evidence="2" id="KW-1185">Reference proteome</keyword>
<dbReference type="Proteomes" id="UP001644719">
    <property type="component" value="Unassembled WGS sequence"/>
</dbReference>
<proteinExistence type="predicted"/>
<evidence type="ECO:0000313" key="2">
    <source>
        <dbReference type="Proteomes" id="UP001644719"/>
    </source>
</evidence>
<comment type="caution">
    <text evidence="1">The sequence shown here is derived from an EMBL/GenBank/DDBJ whole genome shotgun (WGS) entry which is preliminary data.</text>
</comment>
<protein>
    <submittedName>
        <fullName evidence="1">Uncharacterized protein</fullName>
    </submittedName>
</protein>
<gene>
    <name evidence="1" type="ORF">G5B17_02240</name>
</gene>
<sequence length="272" mass="29946">MFELDGVLWDSALHAVADSKDGKEVYYRLPDISDVSIDISADTKDSVDKDGAIIKRSYTAKAAAVTLTNTHLVLGAYAGTTGSNKVVADTGAEVETPKMILIDPPTTDNEESKKYTLPDTPIEGTVSVTPVYKDGGTGKTYAMDTQADTAKFAITGKEITLPTGDYKDIVQLLVKYEYKCASAVMVENHADKFPKTVRLTIVGLYYDPCEKDVLRLGYIVFPSFQPSPETTIAMKNDSTFDYKGDAQSDYCAKKKRLFYMVFPEDDIQKDED</sequence>
<organism evidence="1 2">
    <name type="scientific">Blautia faecis</name>
    <dbReference type="NCBI Taxonomy" id="871665"/>
    <lineage>
        <taxon>Bacteria</taxon>
        <taxon>Bacillati</taxon>
        <taxon>Bacillota</taxon>
        <taxon>Clostridia</taxon>
        <taxon>Lachnospirales</taxon>
        <taxon>Lachnospiraceae</taxon>
        <taxon>Blautia</taxon>
    </lineage>
</organism>
<reference evidence="1 2" key="1">
    <citation type="journal article" date="2020" name="Cell Host Microbe">
        <title>Functional and Genomic Variation between Human-Derived Isolates of Lachnospiraceae Reveals Inter- and Intra-Species Diversity.</title>
        <authorList>
            <person name="Sorbara M.T."/>
            <person name="Littmann E.R."/>
            <person name="Fontana E."/>
            <person name="Moody T.U."/>
            <person name="Kohout C.E."/>
            <person name="Gjonbalaj M."/>
            <person name="Eaton V."/>
            <person name="Seok R."/>
            <person name="Leiner I.M."/>
            <person name="Pamer E.G."/>
        </authorList>
    </citation>
    <scope>NUCLEOTIDE SEQUENCE [LARGE SCALE GENOMIC DNA]</scope>
    <source>
        <strain evidence="1 2">MSK.17.74</strain>
    </source>
</reference>